<feature type="region of interest" description="Disordered" evidence="1">
    <location>
        <begin position="560"/>
        <end position="599"/>
    </location>
</feature>
<evidence type="ECO:0000313" key="3">
    <source>
        <dbReference type="Proteomes" id="UP001151760"/>
    </source>
</evidence>
<organism evidence="2 3">
    <name type="scientific">Tanacetum coccineum</name>
    <dbReference type="NCBI Taxonomy" id="301880"/>
    <lineage>
        <taxon>Eukaryota</taxon>
        <taxon>Viridiplantae</taxon>
        <taxon>Streptophyta</taxon>
        <taxon>Embryophyta</taxon>
        <taxon>Tracheophyta</taxon>
        <taxon>Spermatophyta</taxon>
        <taxon>Magnoliopsida</taxon>
        <taxon>eudicotyledons</taxon>
        <taxon>Gunneridae</taxon>
        <taxon>Pentapetalae</taxon>
        <taxon>asterids</taxon>
        <taxon>campanulids</taxon>
        <taxon>Asterales</taxon>
        <taxon>Asteraceae</taxon>
        <taxon>Asteroideae</taxon>
        <taxon>Anthemideae</taxon>
        <taxon>Anthemidinae</taxon>
        <taxon>Tanacetum</taxon>
    </lineage>
</organism>
<evidence type="ECO:0000256" key="1">
    <source>
        <dbReference type="SAM" id="MobiDB-lite"/>
    </source>
</evidence>
<reference evidence="2" key="1">
    <citation type="journal article" date="2022" name="Int. J. Mol. Sci.">
        <title>Draft Genome of Tanacetum Coccineum: Genomic Comparison of Closely Related Tanacetum-Family Plants.</title>
        <authorList>
            <person name="Yamashiro T."/>
            <person name="Shiraishi A."/>
            <person name="Nakayama K."/>
            <person name="Satake H."/>
        </authorList>
    </citation>
    <scope>NUCLEOTIDE SEQUENCE</scope>
</reference>
<dbReference type="Proteomes" id="UP001151760">
    <property type="component" value="Unassembled WGS sequence"/>
</dbReference>
<dbReference type="EMBL" id="BQNB010014557">
    <property type="protein sequence ID" value="GJT29613.1"/>
    <property type="molecule type" value="Genomic_DNA"/>
</dbReference>
<evidence type="ECO:0000313" key="2">
    <source>
        <dbReference type="EMBL" id="GJT29613.1"/>
    </source>
</evidence>
<sequence>MSDSEGSTVTYTSVYTDSEPGRVFWGTDEEVSEGGVPRVIVYGYDGFPIQPVPQDEDEREPRFIEVHNTDFVPEPVYPEYMPLEDEHVFPAEEQPLPPVDSPTAESPGYVAESDPEEDPEYEDDEEQDGPVDYPMGGGDDGGDDDGDSSGDDADDEDEDMEKEEEDEEEEDEEEEEEEHIASADSTAVIPIVELVSSPEGTEPIIPPPDITTTGARISVRLQASVSLPSTADVERLLALPTPPLSPLTSLSPPSAGERLARLTDPPVHPSPLLLPSSGCLTQTQALRTTSTQALIDAVTAALPSPLLPPLSVGRRDKIPESEMPPRKRSCLFAIGSRYEAGGSSTTRPTGGRGTDYGFVSTVDMEARRQGIRDVGYGIRDTWIDPAEAVPAIAPKTVEEVNTRVVELAELHEHDTQDLYALLEDAQDGRSRISQQVDKNSQRVDLLMGDRMTLQETVWTVEEEAYAARVAWNHSIGLSQETYQELQTHRDHVYAHETHLQTHQTQLQLQSTLIQTQHQVSETRFQMQQTAMAKLRETDRGRQAQLTEALRLVRDMRREMGDMQTELLSQREQLRRERQPGPDAMLPDHQEATGDSESHT</sequence>
<keyword evidence="3" id="KW-1185">Reference proteome</keyword>
<accession>A0ABQ5CTM1</accession>
<reference evidence="2" key="2">
    <citation type="submission" date="2022-01" db="EMBL/GenBank/DDBJ databases">
        <authorList>
            <person name="Yamashiro T."/>
            <person name="Shiraishi A."/>
            <person name="Satake H."/>
            <person name="Nakayama K."/>
        </authorList>
    </citation>
    <scope>NUCLEOTIDE SEQUENCE</scope>
</reference>
<feature type="compositionally biased region" description="Acidic residues" evidence="1">
    <location>
        <begin position="113"/>
        <end position="129"/>
    </location>
</feature>
<name>A0ABQ5CTM1_9ASTR</name>
<feature type="compositionally biased region" description="Basic and acidic residues" evidence="1">
    <location>
        <begin position="571"/>
        <end position="599"/>
    </location>
</feature>
<proteinExistence type="predicted"/>
<feature type="compositionally biased region" description="Acidic residues" evidence="1">
    <location>
        <begin position="140"/>
        <end position="178"/>
    </location>
</feature>
<comment type="caution">
    <text evidence="2">The sequence shown here is derived from an EMBL/GenBank/DDBJ whole genome shotgun (WGS) entry which is preliminary data.</text>
</comment>
<gene>
    <name evidence="2" type="ORF">Tco_0909888</name>
</gene>
<protein>
    <submittedName>
        <fullName evidence="2">Uncharacterized protein</fullName>
    </submittedName>
</protein>
<feature type="region of interest" description="Disordered" evidence="1">
    <location>
        <begin position="74"/>
        <end position="189"/>
    </location>
</feature>